<gene>
    <name evidence="1" type="ORF">ACFQGD_13295</name>
</gene>
<dbReference type="Proteomes" id="UP001596337">
    <property type="component" value="Unassembled WGS sequence"/>
</dbReference>
<accession>A0ABW2C091</accession>
<proteinExistence type="predicted"/>
<dbReference type="RefSeq" id="WP_345404694.1">
    <property type="nucleotide sequence ID" value="NZ_BAABLA010000118.1"/>
</dbReference>
<evidence type="ECO:0000313" key="1">
    <source>
        <dbReference type="EMBL" id="MFC6868117.1"/>
    </source>
</evidence>
<protein>
    <submittedName>
        <fullName evidence="1">Uncharacterized protein</fullName>
    </submittedName>
</protein>
<organism evidence="1 2">
    <name type="scientific">Haloechinothrix salitolerans</name>
    <dbReference type="NCBI Taxonomy" id="926830"/>
    <lineage>
        <taxon>Bacteria</taxon>
        <taxon>Bacillati</taxon>
        <taxon>Actinomycetota</taxon>
        <taxon>Actinomycetes</taxon>
        <taxon>Pseudonocardiales</taxon>
        <taxon>Pseudonocardiaceae</taxon>
        <taxon>Haloechinothrix</taxon>
    </lineage>
</organism>
<name>A0ABW2C091_9PSEU</name>
<comment type="caution">
    <text evidence="1">The sequence shown here is derived from an EMBL/GenBank/DDBJ whole genome shotgun (WGS) entry which is preliminary data.</text>
</comment>
<dbReference type="EMBL" id="JBHSXX010000001">
    <property type="protein sequence ID" value="MFC6868117.1"/>
    <property type="molecule type" value="Genomic_DNA"/>
</dbReference>
<sequence length="318" mass="33106">MAPNRRCATDVFWNLATLMDDFALELPSAGLTEDSLRSGCLAEGSRICLSSHRDGSPAEVTEAAAEVVIAGMRPVVTLAAPDPVAVPDPAALDRFDRALDELAAIGVRELVLVWPARTSMSDILDDVTRIVHRCDPGGRGFVDIGVANVDHGVGSAGHSVGSAGHSVGSAGHSVESVGHGVGSGGHELSADLLRAFEDASAACVDNGVGVTLLTPLTRSAESVVGWERSLRAAGNLFPVRVRLPGVAPSPFRRTVPALLGMAAAAESDPGCLISEVQFVLRGSAGRTAAFAEEIRRGNFVVEDTDYGYRLSMLREGTT</sequence>
<keyword evidence="2" id="KW-1185">Reference proteome</keyword>
<evidence type="ECO:0000313" key="2">
    <source>
        <dbReference type="Proteomes" id="UP001596337"/>
    </source>
</evidence>
<reference evidence="2" key="1">
    <citation type="journal article" date="2019" name="Int. J. Syst. Evol. Microbiol.">
        <title>The Global Catalogue of Microorganisms (GCM) 10K type strain sequencing project: providing services to taxonomists for standard genome sequencing and annotation.</title>
        <authorList>
            <consortium name="The Broad Institute Genomics Platform"/>
            <consortium name="The Broad Institute Genome Sequencing Center for Infectious Disease"/>
            <person name="Wu L."/>
            <person name="Ma J."/>
        </authorList>
    </citation>
    <scope>NUCLEOTIDE SEQUENCE [LARGE SCALE GENOMIC DNA]</scope>
    <source>
        <strain evidence="2">KCTC 32255</strain>
    </source>
</reference>